<dbReference type="EMBL" id="JASBWV010000023">
    <property type="protein sequence ID" value="KAJ9119851.1"/>
    <property type="molecule type" value="Genomic_DNA"/>
</dbReference>
<keyword evidence="2" id="KW-1185">Reference proteome</keyword>
<protein>
    <submittedName>
        <fullName evidence="1">Uncharacterized protein</fullName>
    </submittedName>
</protein>
<gene>
    <name evidence="1" type="ORF">QFC24_005565</name>
</gene>
<comment type="caution">
    <text evidence="1">The sequence shown here is derived from an EMBL/GenBank/DDBJ whole genome shotgun (WGS) entry which is preliminary data.</text>
</comment>
<dbReference type="Proteomes" id="UP001234202">
    <property type="component" value="Unassembled WGS sequence"/>
</dbReference>
<accession>A0ACC2X8T7</accession>
<organism evidence="1 2">
    <name type="scientific">Naganishia onofrii</name>
    <dbReference type="NCBI Taxonomy" id="1851511"/>
    <lineage>
        <taxon>Eukaryota</taxon>
        <taxon>Fungi</taxon>
        <taxon>Dikarya</taxon>
        <taxon>Basidiomycota</taxon>
        <taxon>Agaricomycotina</taxon>
        <taxon>Tremellomycetes</taxon>
        <taxon>Filobasidiales</taxon>
        <taxon>Filobasidiaceae</taxon>
        <taxon>Naganishia</taxon>
    </lineage>
</organism>
<proteinExistence type="predicted"/>
<evidence type="ECO:0000313" key="1">
    <source>
        <dbReference type="EMBL" id="KAJ9119851.1"/>
    </source>
</evidence>
<evidence type="ECO:0000313" key="2">
    <source>
        <dbReference type="Proteomes" id="UP001234202"/>
    </source>
</evidence>
<sequence>MTLHSLSHPPPPHANPTSTRRASDGDIQPPVTAESVSAERGEGEGSKVPTNGSHDAAQAQGVPPPAGVPASSKGLVVSLIMRPNSGLQDPTDPSQARPVGAQMSVPDSLLPQSADENRPSADPSLRPLGRPANVGQYPTSASPASHPVSADTFNPAMGLDQRPQSRNTASSITPPNAYELLPHHLYSSLHIDQASSSNGIHSPVSRSPIPDGYTHPSYRVPWTSQMPDVHAGMEGSTGAQGQNAMRNDYHMMPQYQRNLSSFGTNSQEGSFSSARDYQMAGNHHSGYQPIPDSNMAYMTMQQSLDPQMYAAGMMSVTNGFGYQPFHQYYDGRQAAYMQQTGNTWIGMPSNGYPYMANQYGNMQSGRGGQRGMRARGRGRHPGDYTPRPYLGDTRYSPQFSQGWHGQPQQDPSRREMPTNTHMSAPLGRPTIRSNSALESPVVASSTPHEDHLVVDTIKSSSDILPDGGNTDKVLERKAYHPAPPANRSEWVMWVGNVPANATHEEMWKFFNGPLDRKALSQASLETDSWLGVASIFLISRSNCAFVNLKNESNLRIAIAYFNGRSLRPWDSRCQPFLCRVRKADDDLKSGVGGQRGAGLHVKYIRDLRAKEKADQLAQESQSVDNTVSSTSAAKTSIEPILPISPAAMEEPPEGPGRRRESIVKENSMISPAAFAAWQEQQQQPGQSTSADHSYASTCSSFLVRNFQKRYFIMKSSTYDELERSFQSGVWKTQLHNEPILDQAYRTSPEVYLIFGANKQGSFSGYGIMRSGIPAVARKPSSYTSTGRETSFSSQGSRTAQLKSTSDAVTRHAGLLSPRGEDIQEETDYVTQPITRSHRLGSVESTAAGLAMLSPGEMTPGDDLRSPPSGSPLSYGWNQTAPQPERRFSASGPHPRAMTFDTKALARLRAEEALKRELASKAETDIQDFELDKNAALDAQRDRKEIDSIDSQGIVRQDMVADDEKNAPAATQVASDRSAASDALTESSSPEHKRTDRAKDNGGPANDQLSHMFKVEWMQVGELPFSSIKNLRNPWNQDKEVKVSRDGTELEPGVGATLLAKWSNLQGATAPVANAISAHRAAQGTGREYGRF</sequence>
<reference evidence="1" key="1">
    <citation type="submission" date="2023-04" db="EMBL/GenBank/DDBJ databases">
        <title>Draft Genome sequencing of Naganishia species isolated from polar environments using Oxford Nanopore Technology.</title>
        <authorList>
            <person name="Leo P."/>
            <person name="Venkateswaran K."/>
        </authorList>
    </citation>
    <scope>NUCLEOTIDE SEQUENCE</scope>
    <source>
        <strain evidence="1">DBVPG 5303</strain>
    </source>
</reference>
<name>A0ACC2X8T7_9TREE</name>